<organism evidence="2 3">
    <name type="scientific">Solanum pinnatisectum</name>
    <name type="common">tansyleaf nightshade</name>
    <dbReference type="NCBI Taxonomy" id="50273"/>
    <lineage>
        <taxon>Eukaryota</taxon>
        <taxon>Viridiplantae</taxon>
        <taxon>Streptophyta</taxon>
        <taxon>Embryophyta</taxon>
        <taxon>Tracheophyta</taxon>
        <taxon>Spermatophyta</taxon>
        <taxon>Magnoliopsida</taxon>
        <taxon>eudicotyledons</taxon>
        <taxon>Gunneridae</taxon>
        <taxon>Pentapetalae</taxon>
        <taxon>asterids</taxon>
        <taxon>lamiids</taxon>
        <taxon>Solanales</taxon>
        <taxon>Solanaceae</taxon>
        <taxon>Solanoideae</taxon>
        <taxon>Solaneae</taxon>
        <taxon>Solanum</taxon>
    </lineage>
</organism>
<sequence length="298" mass="33807">MLDFKSLEADPKDRMPISSYGPNIRDAVRRQSEKARSDYRMRLNASIDVARFLLTSGFPFCGHDESEGSEYKGAFLELLKWYGDRSFDVGSVILDLDGDYFGILVDESKDVSHKEQMALILRYVNKSGMVIERFLGIVHVNDTSSQSLKKAIYSLLLDHSLCTSKIHGQSYDGASNMQGEINGLKSLILQDTSSAYSIYCFAHQLQLALVGLSKKNSDVDNFFYVLTNILNIIGASFKRRDSLRQHQEDKLEELLKFGEVHTGQGLNQERGLQRPGDTRWGSHFKTLDNFLILFFFNC</sequence>
<feature type="domain" description="DUF4371" evidence="1">
    <location>
        <begin position="91"/>
        <end position="183"/>
    </location>
</feature>
<accession>A0AAV9LMB6</accession>
<reference evidence="2 3" key="1">
    <citation type="submission" date="2023-10" db="EMBL/GenBank/DDBJ databases">
        <title>Genome-Wide Identification Analysis in wild type Solanum Pinnatisectum Reveals Some Genes Defensing Phytophthora Infestans.</title>
        <authorList>
            <person name="Sun C."/>
        </authorList>
    </citation>
    <scope>NUCLEOTIDE SEQUENCE [LARGE SCALE GENOMIC DNA]</scope>
    <source>
        <strain evidence="2">LQN</strain>
        <tissue evidence="2">Leaf</tissue>
    </source>
</reference>
<evidence type="ECO:0000313" key="2">
    <source>
        <dbReference type="EMBL" id="KAK4726851.1"/>
    </source>
</evidence>
<dbReference type="PANTHER" id="PTHR11697:SF230">
    <property type="entry name" value="ZINC FINGER, MYM DOMAIN CONTAINING 1"/>
    <property type="match status" value="1"/>
</dbReference>
<dbReference type="Proteomes" id="UP001311915">
    <property type="component" value="Unassembled WGS sequence"/>
</dbReference>
<gene>
    <name evidence="2" type="ORF">R3W88_031768</name>
</gene>
<name>A0AAV9LMB6_9SOLN</name>
<dbReference type="SUPFAM" id="SSF53098">
    <property type="entry name" value="Ribonuclease H-like"/>
    <property type="match status" value="1"/>
</dbReference>
<dbReference type="InterPro" id="IPR055298">
    <property type="entry name" value="AtLOH3-like"/>
</dbReference>
<dbReference type="PANTHER" id="PTHR11697">
    <property type="entry name" value="GENERAL TRANSCRIPTION FACTOR 2-RELATED ZINC FINGER PROTEIN"/>
    <property type="match status" value="1"/>
</dbReference>
<dbReference type="AlphaFoldDB" id="A0AAV9LMB6"/>
<dbReference type="EMBL" id="JAWPEI010000005">
    <property type="protein sequence ID" value="KAK4726851.1"/>
    <property type="molecule type" value="Genomic_DNA"/>
</dbReference>
<feature type="domain" description="DUF4371" evidence="1">
    <location>
        <begin position="19"/>
        <end position="82"/>
    </location>
</feature>
<comment type="caution">
    <text evidence="2">The sequence shown here is derived from an EMBL/GenBank/DDBJ whole genome shotgun (WGS) entry which is preliminary data.</text>
</comment>
<evidence type="ECO:0000259" key="1">
    <source>
        <dbReference type="Pfam" id="PF14291"/>
    </source>
</evidence>
<protein>
    <recommendedName>
        <fullName evidence="1">DUF4371 domain-containing protein</fullName>
    </recommendedName>
</protein>
<dbReference type="InterPro" id="IPR025398">
    <property type="entry name" value="DUF4371"/>
</dbReference>
<dbReference type="Pfam" id="PF14291">
    <property type="entry name" value="DUF4371"/>
    <property type="match status" value="2"/>
</dbReference>
<keyword evidence="3" id="KW-1185">Reference proteome</keyword>
<proteinExistence type="predicted"/>
<evidence type="ECO:0000313" key="3">
    <source>
        <dbReference type="Proteomes" id="UP001311915"/>
    </source>
</evidence>
<dbReference type="InterPro" id="IPR012337">
    <property type="entry name" value="RNaseH-like_sf"/>
</dbReference>